<feature type="region of interest" description="Disordered" evidence="1">
    <location>
        <begin position="83"/>
        <end position="177"/>
    </location>
</feature>
<dbReference type="Proteomes" id="UP001305779">
    <property type="component" value="Unassembled WGS sequence"/>
</dbReference>
<feature type="compositionally biased region" description="Polar residues" evidence="1">
    <location>
        <begin position="159"/>
        <end position="177"/>
    </location>
</feature>
<organism evidence="2 3">
    <name type="scientific">Zasmidium cellare</name>
    <name type="common">Wine cellar mold</name>
    <name type="synonym">Racodium cellare</name>
    <dbReference type="NCBI Taxonomy" id="395010"/>
    <lineage>
        <taxon>Eukaryota</taxon>
        <taxon>Fungi</taxon>
        <taxon>Dikarya</taxon>
        <taxon>Ascomycota</taxon>
        <taxon>Pezizomycotina</taxon>
        <taxon>Dothideomycetes</taxon>
        <taxon>Dothideomycetidae</taxon>
        <taxon>Mycosphaerellales</taxon>
        <taxon>Mycosphaerellaceae</taxon>
        <taxon>Zasmidium</taxon>
    </lineage>
</organism>
<protein>
    <submittedName>
        <fullName evidence="2">Uncharacterized protein</fullName>
    </submittedName>
</protein>
<keyword evidence="3" id="KW-1185">Reference proteome</keyword>
<evidence type="ECO:0000256" key="1">
    <source>
        <dbReference type="SAM" id="MobiDB-lite"/>
    </source>
</evidence>
<name>A0ABR0E3L8_ZASCE</name>
<sequence>MRGSDRFSSVIPLYPVLLAFREKPQWRCAPSETNFSDQAAPDTIHEYRRGMSVFIAYDEPPVAAAAKKSKQSNKVLFVDCNDGGKPSEQSKQRLNRHAALKSSTKSADTKKSRSAALQEDGKQSKASSSRNAGPSTYKFRVKEHKTSSQRQIKEEEKTGTTLKWKQSNSLALTTSPSDPRSVRLITNTPFGAFKSPSPNVDDKLVTEIINWFFLGKEEATSRGTLQVAADHWMKQLWDWAVKHEVLFEGVVLNVMKKRIEIAGDNTKHQNEYLRQKGQIIRRLRRTVEDEGSDLDSPTIFVIANMAIHAFQDGDARAARQHLEALEAIKAPEKIPPYEWVGVWIVDFRLALILGCKPALSYYLPYDRDSMALDIDQDLLKERTSESMSDLPVSTLYQKGMHSLVRQLWRFFMAWPGLVASPTEPLGLIYNLEFTLRTLHADLLLDQGEIGPSTTVRKSLELALYTIQFHLWIVARHWEPLSWGVRMLCLRKALAITTLTPDFIHDWIEESGGSASALTWILSTLTVFSTDEGDGRSPIPLLSRAVELLGISTQDDFLAEMKRWPWLNNWHAIHFPSIWQHIEDYRTAAVDIETKSALWQVPRTSKPKPRKLFVGAVEFYDI</sequence>
<reference evidence="2 3" key="1">
    <citation type="journal article" date="2023" name="G3 (Bethesda)">
        <title>A chromosome-level genome assembly of Zasmidium syzygii isolated from banana leaves.</title>
        <authorList>
            <person name="van Westerhoven A.C."/>
            <person name="Mehrabi R."/>
            <person name="Talebi R."/>
            <person name="Steentjes M.B.F."/>
            <person name="Corcolon B."/>
            <person name="Chong P.A."/>
            <person name="Kema G.H.J."/>
            <person name="Seidl M.F."/>
        </authorList>
    </citation>
    <scope>NUCLEOTIDE SEQUENCE [LARGE SCALE GENOMIC DNA]</scope>
    <source>
        <strain evidence="2 3">P124</strain>
    </source>
</reference>
<gene>
    <name evidence="2" type="ORF">PRZ48_013258</name>
</gene>
<feature type="compositionally biased region" description="Polar residues" evidence="1">
    <location>
        <begin position="124"/>
        <end position="134"/>
    </location>
</feature>
<evidence type="ECO:0000313" key="3">
    <source>
        <dbReference type="Proteomes" id="UP001305779"/>
    </source>
</evidence>
<proteinExistence type="predicted"/>
<dbReference type="EMBL" id="JAXOVC010000011">
    <property type="protein sequence ID" value="KAK4495990.1"/>
    <property type="molecule type" value="Genomic_DNA"/>
</dbReference>
<accession>A0ABR0E3L8</accession>
<evidence type="ECO:0000313" key="2">
    <source>
        <dbReference type="EMBL" id="KAK4495990.1"/>
    </source>
</evidence>
<comment type="caution">
    <text evidence="2">The sequence shown here is derived from an EMBL/GenBank/DDBJ whole genome shotgun (WGS) entry which is preliminary data.</text>
</comment>